<dbReference type="InterPro" id="IPR012318">
    <property type="entry name" value="HTH_CRP"/>
</dbReference>
<evidence type="ECO:0000313" key="6">
    <source>
        <dbReference type="EMBL" id="NGY03176.1"/>
    </source>
</evidence>
<dbReference type="RefSeq" id="WP_166250605.1">
    <property type="nucleotide sequence ID" value="NZ_JAAMOW010000001.1"/>
</dbReference>
<dbReference type="GO" id="GO:0006355">
    <property type="term" value="P:regulation of DNA-templated transcription"/>
    <property type="evidence" value="ECO:0007669"/>
    <property type="project" value="InterPro"/>
</dbReference>
<keyword evidence="2" id="KW-0238">DNA-binding</keyword>
<dbReference type="GO" id="GO:0003677">
    <property type="term" value="F:DNA binding"/>
    <property type="evidence" value="ECO:0007669"/>
    <property type="project" value="UniProtKB-KW"/>
</dbReference>
<dbReference type="Gene3D" id="2.60.120.10">
    <property type="entry name" value="Jelly Rolls"/>
    <property type="match status" value="1"/>
</dbReference>
<evidence type="ECO:0000256" key="3">
    <source>
        <dbReference type="ARBA" id="ARBA00023163"/>
    </source>
</evidence>
<protein>
    <submittedName>
        <fullName evidence="6">Crp/Fnr family transcriptional regulator</fullName>
    </submittedName>
</protein>
<dbReference type="Pfam" id="PF13545">
    <property type="entry name" value="HTH_Crp_2"/>
    <property type="match status" value="1"/>
</dbReference>
<evidence type="ECO:0000259" key="4">
    <source>
        <dbReference type="PROSITE" id="PS50042"/>
    </source>
</evidence>
<dbReference type="InterPro" id="IPR000595">
    <property type="entry name" value="cNMP-bd_dom"/>
</dbReference>
<accession>A0A6M2BK57</accession>
<dbReference type="CDD" id="cd00038">
    <property type="entry name" value="CAP_ED"/>
    <property type="match status" value="1"/>
</dbReference>
<name>A0A6M2BK57_9GAMM</name>
<evidence type="ECO:0000256" key="2">
    <source>
        <dbReference type="ARBA" id="ARBA00023125"/>
    </source>
</evidence>
<feature type="domain" description="HTH crp-type" evidence="5">
    <location>
        <begin position="149"/>
        <end position="223"/>
    </location>
</feature>
<organism evidence="6 7">
    <name type="scientific">Solimonas terrae</name>
    <dbReference type="NCBI Taxonomy" id="1396819"/>
    <lineage>
        <taxon>Bacteria</taxon>
        <taxon>Pseudomonadati</taxon>
        <taxon>Pseudomonadota</taxon>
        <taxon>Gammaproteobacteria</taxon>
        <taxon>Nevskiales</taxon>
        <taxon>Nevskiaceae</taxon>
        <taxon>Solimonas</taxon>
    </lineage>
</organism>
<dbReference type="InterPro" id="IPR018490">
    <property type="entry name" value="cNMP-bd_dom_sf"/>
</dbReference>
<keyword evidence="1" id="KW-0805">Transcription regulation</keyword>
<dbReference type="SUPFAM" id="SSF51206">
    <property type="entry name" value="cAMP-binding domain-like"/>
    <property type="match status" value="1"/>
</dbReference>
<reference evidence="6 7" key="1">
    <citation type="journal article" date="2014" name="Int. J. Syst. Evol. Microbiol.">
        <title>Solimonas terrae sp. nov., isolated from soil.</title>
        <authorList>
            <person name="Kim S.J."/>
            <person name="Moon J.Y."/>
            <person name="Weon H.Y."/>
            <person name="Ahn J.H."/>
            <person name="Chen W.M."/>
            <person name="Kwon S.W."/>
        </authorList>
    </citation>
    <scope>NUCLEOTIDE SEQUENCE [LARGE SCALE GENOMIC DNA]</scope>
    <source>
        <strain evidence="6 7">KIS83-12</strain>
    </source>
</reference>
<dbReference type="InterPro" id="IPR036388">
    <property type="entry name" value="WH-like_DNA-bd_sf"/>
</dbReference>
<dbReference type="SUPFAM" id="SSF46785">
    <property type="entry name" value="Winged helix' DNA-binding domain"/>
    <property type="match status" value="1"/>
</dbReference>
<sequence length="252" mass="28443">MSDDIVLKTIEGWQWFAYVPPEARQWLAERASVREIARGRMIFSPGDPVEAVFGVISGSFRIYLINHRGDEITMEEVVAGGWFSHHSPRPPSTYLLHCVCQQAARVVAVPYAVLLEFAERWPQYYKGLYDEFTARAVAVFARLELLSLHNTQVRFAVYLLRMARLRGRPAADGGVRIDHDESQSEIGSRIGATRQRVNGVIAAWTRRGIIEVTKDGIHLRDVAALRGEACKTGFDLDGYLAAWHYGWQGNAR</sequence>
<dbReference type="Pfam" id="PF00027">
    <property type="entry name" value="cNMP_binding"/>
    <property type="match status" value="1"/>
</dbReference>
<feature type="domain" description="Cyclic nucleotide-binding" evidence="4">
    <location>
        <begin position="15"/>
        <end position="84"/>
    </location>
</feature>
<dbReference type="PROSITE" id="PS51063">
    <property type="entry name" value="HTH_CRP_2"/>
    <property type="match status" value="1"/>
</dbReference>
<evidence type="ECO:0000313" key="7">
    <source>
        <dbReference type="Proteomes" id="UP000472676"/>
    </source>
</evidence>
<comment type="caution">
    <text evidence="6">The sequence shown here is derived from an EMBL/GenBank/DDBJ whole genome shotgun (WGS) entry which is preliminary data.</text>
</comment>
<dbReference type="EMBL" id="JAAMOW010000001">
    <property type="protein sequence ID" value="NGY03176.1"/>
    <property type="molecule type" value="Genomic_DNA"/>
</dbReference>
<keyword evidence="3" id="KW-0804">Transcription</keyword>
<dbReference type="Gene3D" id="1.10.10.10">
    <property type="entry name" value="Winged helix-like DNA-binding domain superfamily/Winged helix DNA-binding domain"/>
    <property type="match status" value="1"/>
</dbReference>
<dbReference type="AlphaFoldDB" id="A0A6M2BK57"/>
<evidence type="ECO:0000259" key="5">
    <source>
        <dbReference type="PROSITE" id="PS51063"/>
    </source>
</evidence>
<dbReference type="InterPro" id="IPR014710">
    <property type="entry name" value="RmlC-like_jellyroll"/>
</dbReference>
<proteinExistence type="predicted"/>
<dbReference type="InterPro" id="IPR036390">
    <property type="entry name" value="WH_DNA-bd_sf"/>
</dbReference>
<evidence type="ECO:0000256" key="1">
    <source>
        <dbReference type="ARBA" id="ARBA00023015"/>
    </source>
</evidence>
<keyword evidence="7" id="KW-1185">Reference proteome</keyword>
<gene>
    <name evidence="6" type="ORF">G7Y85_00210</name>
</gene>
<dbReference type="PROSITE" id="PS50042">
    <property type="entry name" value="CNMP_BINDING_3"/>
    <property type="match status" value="1"/>
</dbReference>
<dbReference type="Proteomes" id="UP000472676">
    <property type="component" value="Unassembled WGS sequence"/>
</dbReference>
<dbReference type="SMART" id="SM00419">
    <property type="entry name" value="HTH_CRP"/>
    <property type="match status" value="1"/>
</dbReference>